<accession>A0ABN9Y8P2</accession>
<gene>
    <name evidence="2" type="ORF">PCOR1329_LOCUS83047</name>
</gene>
<sequence length="309" mass="32786">MFRLKLRTSPHSTSGRQSEGASPRALFLFCGYDRRSARHGAQRARHGARLLPRGRGPRAGQAIRLGPRAPRQRGGLGVRARGRAESGDELEALAVPPMELTATVPEKHEEGEKVTIAGPHGPMEVVPPKGSKPGAPFTYRLTPMFEFRVEVPPGAKPGLQIECTRRDGVRVAIGVPPNLKPGDFFEVLPPALIVRVPDDAKAGDLVVFRPVVAPGEQLPPHIARSWIRTRVPEGLEPKQYFPARLPVPTAAPAGEAEGAGALGSVRKLFVPSGGRSAPGSEAEAKEPGSSADKEGTAPLLGKEEMSVGA</sequence>
<dbReference type="EMBL" id="CAUYUJ010021993">
    <property type="protein sequence ID" value="CAK0908350.1"/>
    <property type="molecule type" value="Genomic_DNA"/>
</dbReference>
<evidence type="ECO:0000313" key="2">
    <source>
        <dbReference type="EMBL" id="CAK0908350.1"/>
    </source>
</evidence>
<dbReference type="Proteomes" id="UP001189429">
    <property type="component" value="Unassembled WGS sequence"/>
</dbReference>
<feature type="compositionally biased region" description="Polar residues" evidence="1">
    <location>
        <begin position="9"/>
        <end position="20"/>
    </location>
</feature>
<feature type="compositionally biased region" description="Basic and acidic residues" evidence="1">
    <location>
        <begin position="282"/>
        <end position="309"/>
    </location>
</feature>
<keyword evidence="3" id="KW-1185">Reference proteome</keyword>
<reference evidence="2" key="1">
    <citation type="submission" date="2023-10" db="EMBL/GenBank/DDBJ databases">
        <authorList>
            <person name="Chen Y."/>
            <person name="Shah S."/>
            <person name="Dougan E. K."/>
            <person name="Thang M."/>
            <person name="Chan C."/>
        </authorList>
    </citation>
    <scope>NUCLEOTIDE SEQUENCE [LARGE SCALE GENOMIC DNA]</scope>
</reference>
<comment type="caution">
    <text evidence="2">The sequence shown here is derived from an EMBL/GenBank/DDBJ whole genome shotgun (WGS) entry which is preliminary data.</text>
</comment>
<feature type="region of interest" description="Disordered" evidence="1">
    <location>
        <begin position="38"/>
        <end position="87"/>
    </location>
</feature>
<feature type="compositionally biased region" description="Basic residues" evidence="1">
    <location>
        <begin position="38"/>
        <end position="48"/>
    </location>
</feature>
<evidence type="ECO:0000313" key="3">
    <source>
        <dbReference type="Proteomes" id="UP001189429"/>
    </source>
</evidence>
<protein>
    <submittedName>
        <fullName evidence="2">Uncharacterized protein</fullName>
    </submittedName>
</protein>
<feature type="compositionally biased region" description="Low complexity" evidence="1">
    <location>
        <begin position="49"/>
        <end position="64"/>
    </location>
</feature>
<feature type="region of interest" description="Disordered" evidence="1">
    <location>
        <begin position="270"/>
        <end position="309"/>
    </location>
</feature>
<feature type="region of interest" description="Disordered" evidence="1">
    <location>
        <begin position="1"/>
        <end position="21"/>
    </location>
</feature>
<organism evidence="2 3">
    <name type="scientific">Prorocentrum cordatum</name>
    <dbReference type="NCBI Taxonomy" id="2364126"/>
    <lineage>
        <taxon>Eukaryota</taxon>
        <taxon>Sar</taxon>
        <taxon>Alveolata</taxon>
        <taxon>Dinophyceae</taxon>
        <taxon>Prorocentrales</taxon>
        <taxon>Prorocentraceae</taxon>
        <taxon>Prorocentrum</taxon>
    </lineage>
</organism>
<proteinExistence type="predicted"/>
<name>A0ABN9Y8P2_9DINO</name>
<evidence type="ECO:0000256" key="1">
    <source>
        <dbReference type="SAM" id="MobiDB-lite"/>
    </source>
</evidence>